<feature type="domain" description="Luciferase-like" evidence="5">
    <location>
        <begin position="12"/>
        <end position="247"/>
    </location>
</feature>
<evidence type="ECO:0000256" key="4">
    <source>
        <dbReference type="ARBA" id="ARBA00023033"/>
    </source>
</evidence>
<name>A0A2U9PR18_MYCSE</name>
<evidence type="ECO:0000256" key="2">
    <source>
        <dbReference type="ARBA" id="ARBA00022643"/>
    </source>
</evidence>
<dbReference type="NCBIfam" id="TIGR03560">
    <property type="entry name" value="F420_Rv1855c"/>
    <property type="match status" value="1"/>
</dbReference>
<dbReference type="Proteomes" id="UP000011200">
    <property type="component" value="Chromosome"/>
</dbReference>
<evidence type="ECO:0000256" key="3">
    <source>
        <dbReference type="ARBA" id="ARBA00023002"/>
    </source>
</evidence>
<dbReference type="RefSeq" id="WP_003894707.1">
    <property type="nucleotide sequence ID" value="NZ_CP027541.1"/>
</dbReference>
<reference evidence="6 7" key="1">
    <citation type="journal article" date="2013" name="Genome Announc.">
        <title>Draft genome sequence of MKD8, a conjugal recipient Mycobacterium smegmatis strain.</title>
        <authorList>
            <person name="Gray T.A."/>
            <person name="Palumbo M.J."/>
            <person name="Derbyshire K.M."/>
        </authorList>
    </citation>
    <scope>NUCLEOTIDE SEQUENCE [LARGE SCALE GENOMIC DNA]</scope>
    <source>
        <strain evidence="6 7">MKD8</strain>
    </source>
</reference>
<protein>
    <recommendedName>
        <fullName evidence="5">Luciferase-like domain-containing protein</fullName>
    </recommendedName>
</protein>
<evidence type="ECO:0000313" key="7">
    <source>
        <dbReference type="Proteomes" id="UP000011200"/>
    </source>
</evidence>
<dbReference type="SUPFAM" id="SSF51679">
    <property type="entry name" value="Bacterial luciferase-like"/>
    <property type="match status" value="1"/>
</dbReference>
<keyword evidence="1" id="KW-0285">Flavoprotein</keyword>
<keyword evidence="2" id="KW-0288">FMN</keyword>
<dbReference type="InterPro" id="IPR036661">
    <property type="entry name" value="Luciferase-like_sf"/>
</dbReference>
<dbReference type="PANTHER" id="PTHR42847">
    <property type="entry name" value="ALKANESULFONATE MONOOXYGENASE"/>
    <property type="match status" value="1"/>
</dbReference>
<dbReference type="GO" id="GO:0046306">
    <property type="term" value="P:alkanesulfonate catabolic process"/>
    <property type="evidence" value="ECO:0007669"/>
    <property type="project" value="TreeGrafter"/>
</dbReference>
<dbReference type="Gene3D" id="3.20.20.30">
    <property type="entry name" value="Luciferase-like domain"/>
    <property type="match status" value="1"/>
</dbReference>
<dbReference type="InterPro" id="IPR011251">
    <property type="entry name" value="Luciferase-like_dom"/>
</dbReference>
<accession>A0A2U9PR18</accession>
<evidence type="ECO:0000313" key="6">
    <source>
        <dbReference type="EMBL" id="AWT54241.1"/>
    </source>
</evidence>
<gene>
    <name evidence="6" type="ORF">D806_032690</name>
</gene>
<dbReference type="AlphaFoldDB" id="A0A2U9PR18"/>
<dbReference type="GO" id="GO:0008726">
    <property type="term" value="F:alkanesulfonate monooxygenase activity"/>
    <property type="evidence" value="ECO:0007669"/>
    <property type="project" value="TreeGrafter"/>
</dbReference>
<sequence length="286" mass="31475">MRFAFKTSPQNTTWQDMLAVWQTADDIEVFESGWTFDHFYPIVGDSSGPCLEGWTTLTALAQATSRLRLGTLVTGVHYRHPAVLANMTAALDIISNGRLELGIGAGWNEEESGAYGIELGSVKERLDRFEEATQVLIGLLSQDSTDFDGAFYTLKNARNEPKGPQRPHLPIVMGGSGEKRTLRITAKYADHWNFVLGTPEEFAHKRDVLWSHCADIGRDPDEITLSAHVWHNAEHDHQKLLTEVAAFGEVGLDLAIIYLPPPLTPAILEPLAAAITASGLLTTTKE</sequence>
<reference evidence="7" key="2">
    <citation type="submission" date="2018-03" db="EMBL/GenBank/DDBJ databases">
        <authorList>
            <person name="Derbyshire K."/>
            <person name="Gray T.A."/>
            <person name="Champion M."/>
        </authorList>
    </citation>
    <scope>NUCLEOTIDE SEQUENCE [LARGE SCALE GENOMIC DNA]</scope>
    <source>
        <strain evidence="7">MKD8</strain>
    </source>
</reference>
<dbReference type="InterPro" id="IPR050172">
    <property type="entry name" value="SsuD_RutA_monooxygenase"/>
</dbReference>
<dbReference type="EMBL" id="CP027541">
    <property type="protein sequence ID" value="AWT54241.1"/>
    <property type="molecule type" value="Genomic_DNA"/>
</dbReference>
<organism evidence="6 7">
    <name type="scientific">Mycolicibacterium smegmatis (strain MKD8)</name>
    <name type="common">Mycobacterium smegmatis</name>
    <dbReference type="NCBI Taxonomy" id="1214915"/>
    <lineage>
        <taxon>Bacteria</taxon>
        <taxon>Bacillati</taxon>
        <taxon>Actinomycetota</taxon>
        <taxon>Actinomycetes</taxon>
        <taxon>Mycobacteriales</taxon>
        <taxon>Mycobacteriaceae</taxon>
        <taxon>Mycolicibacterium</taxon>
    </lineage>
</organism>
<keyword evidence="3" id="KW-0560">Oxidoreductase</keyword>
<dbReference type="Pfam" id="PF00296">
    <property type="entry name" value="Bac_luciferase"/>
    <property type="match status" value="1"/>
</dbReference>
<dbReference type="PANTHER" id="PTHR42847:SF8">
    <property type="entry name" value="CONSERVED PROTEIN"/>
    <property type="match status" value="1"/>
</dbReference>
<proteinExistence type="predicted"/>
<evidence type="ECO:0000256" key="1">
    <source>
        <dbReference type="ARBA" id="ARBA00022630"/>
    </source>
</evidence>
<evidence type="ECO:0000259" key="5">
    <source>
        <dbReference type="Pfam" id="PF00296"/>
    </source>
</evidence>
<dbReference type="InterPro" id="IPR019952">
    <property type="entry name" value="F420_OxRdatse_Rv1855c_pred"/>
</dbReference>
<keyword evidence="4" id="KW-0503">Monooxygenase</keyword>